<accession>A0A9W9CX56</accession>
<dbReference type="SUPFAM" id="SSF81383">
    <property type="entry name" value="F-box domain"/>
    <property type="match status" value="1"/>
</dbReference>
<keyword evidence="3" id="KW-1185">Reference proteome</keyword>
<dbReference type="InterPro" id="IPR001810">
    <property type="entry name" value="F-box_dom"/>
</dbReference>
<dbReference type="CDD" id="cd09917">
    <property type="entry name" value="F-box_SF"/>
    <property type="match status" value="1"/>
</dbReference>
<evidence type="ECO:0000313" key="3">
    <source>
        <dbReference type="Proteomes" id="UP001140453"/>
    </source>
</evidence>
<dbReference type="OrthoDB" id="3800738at2759"/>
<evidence type="ECO:0000259" key="1">
    <source>
        <dbReference type="Pfam" id="PF00646"/>
    </source>
</evidence>
<dbReference type="EMBL" id="JAPEVB010000003">
    <property type="protein sequence ID" value="KAJ4392297.1"/>
    <property type="molecule type" value="Genomic_DNA"/>
</dbReference>
<dbReference type="AlphaFoldDB" id="A0A9W9CX56"/>
<gene>
    <name evidence="2" type="ORF">N0V93_005922</name>
</gene>
<comment type="caution">
    <text evidence="2">The sequence shown here is derived from an EMBL/GenBank/DDBJ whole genome shotgun (WGS) entry which is preliminary data.</text>
</comment>
<dbReference type="InterPro" id="IPR036047">
    <property type="entry name" value="F-box-like_dom_sf"/>
</dbReference>
<name>A0A9W9CX56_9PEZI</name>
<organism evidence="2 3">
    <name type="scientific">Gnomoniopsis smithogilvyi</name>
    <dbReference type="NCBI Taxonomy" id="1191159"/>
    <lineage>
        <taxon>Eukaryota</taxon>
        <taxon>Fungi</taxon>
        <taxon>Dikarya</taxon>
        <taxon>Ascomycota</taxon>
        <taxon>Pezizomycotina</taxon>
        <taxon>Sordariomycetes</taxon>
        <taxon>Sordariomycetidae</taxon>
        <taxon>Diaporthales</taxon>
        <taxon>Gnomoniaceae</taxon>
        <taxon>Gnomoniopsis</taxon>
    </lineage>
</organism>
<proteinExistence type="predicted"/>
<dbReference type="Proteomes" id="UP001140453">
    <property type="component" value="Unassembled WGS sequence"/>
</dbReference>
<evidence type="ECO:0000313" key="2">
    <source>
        <dbReference type="EMBL" id="KAJ4392297.1"/>
    </source>
</evidence>
<feature type="domain" description="F-box" evidence="1">
    <location>
        <begin position="26"/>
        <end position="60"/>
    </location>
</feature>
<protein>
    <recommendedName>
        <fullName evidence="1">F-box domain-containing protein</fullName>
    </recommendedName>
</protein>
<dbReference type="Pfam" id="PF00646">
    <property type="entry name" value="F-box"/>
    <property type="match status" value="1"/>
</dbReference>
<sequence>MNEAGCNNPPDVEQVSISPIMVFTTPELLESILLNLDMRTFLISAVRVCRQWHDLIQRSISLQQALFLKSDEKLAEGHEVRLNPLLVELFPLLFDSAATPDPHGFSDLAIEALPIGRRRAAFYRLNASWRRMHLRHPSVRHVGLWSLDIIKTRNDRLRLVQYDEGLRMEDFYFLVLKHLYWWDLSVAWGENQAQQLPQFKFVRPHMVEAAEEMVRKADVTIGAIADDYCVQQGQARSPGYALPGSHYTSKENAMDSADCNRLFKMGLFWFKVKQVNHGKVVWKGCDSPCFENDYQRGITHYVWVHDQETNMDQRIAVI</sequence>
<reference evidence="2" key="1">
    <citation type="submission" date="2022-10" db="EMBL/GenBank/DDBJ databases">
        <title>Tapping the CABI collections for fungal endophytes: first genome assemblies for Collariella, Neodidymelliopsis, Ascochyta clinopodiicola, Didymella pomorum, Didymosphaeria variabile, Neocosmospora piperis and Neocucurbitaria cava.</title>
        <authorList>
            <person name="Hill R."/>
        </authorList>
    </citation>
    <scope>NUCLEOTIDE SEQUENCE</scope>
    <source>
        <strain evidence="2">IMI 355082</strain>
    </source>
</reference>
<dbReference type="Gene3D" id="1.20.1280.50">
    <property type="match status" value="1"/>
</dbReference>